<sequence length="982" mass="114841">MKIFVLFLIIFYPLLINSEENLSYTDIIRDYCSPPFYYYKSWCYYIFPNITLDWSSAYRLCHSIDKNTHLAYIAGDDEMIDPLRDILINRERSKEIKSIWTNTTWGQQKRTILSRSSKRSCRKIELKSNIKSGEINMLRMPFTNCREKHTVMCRKELPLNIICRRPWALIYGICYYFDEQKRITQSEDEEREILQCQAWDGQLFTSSKQEKYLLPPFITYSLHSLQSSTILTENFGGISYTFENIIQDNCSLISGDLYLSTTLTQLKNSNTTRNCSSYNSYTLCRQVQNITCEPPWFYDDGFCLYYSSRSPVDMGTASTECSQNGGFLLYISNEEELFRLTHNLVSLTPFFKHRALAGVWLALSYKALSSANEDIENDFDWQWDLTVDSYLDDNWKLYEWKTFFQHRLSPYIVSAGDCAALIPDTKIREPIERTTCYNQRTVVCRKPLENEGKSFHKKVNYKKFLRLQNFTELPENSRKSNNITSPSSLIITRSMFELFNTTTYRLIIYFNGSTWLTTNLVFTCKSKGIIFQQFILSTELLSIMNFDISINSIGNEYQLFFNYLRSSNCTNTTTHQCIYLSCIDNDPWYYLIPEMQTRFNIIHNQTTTNNKCLIKYNYTNFNAQICSLLIDQFRITEDTYISTSLPSFKANTCLDFGGQCIPDSLIVPSSMQFVATDLTCSTGFICWLQGERCGTNSYCIDRLRFPCPTTSHLTNITCLNSHHDCCTSSLPSIDSPLIVSTISNQQSWNILLPIYYFSFHGTSKWDKFFFNSWLRMGSDISHDFINDEFLFSCTAIFIDPTLLLTHESCLPTRLTSSDKRSILFSLIKNDDNDEYDKVALHIDTYQIYSPFQLVRLAFQHDFLVNKTYKILNDIKLNKQNINELYCVLVLNENDIKPIKLVNDFEKQFIFDENISVFSFHNSTNNDEDDEWLFSPILCVMNDKLNDWIIVGISGRQLKHKCKIFNQIKYCQMTFIYSSTWID</sequence>
<dbReference type="Proteomes" id="UP000663881">
    <property type="component" value="Unassembled WGS sequence"/>
</dbReference>
<dbReference type="Gene3D" id="3.10.100.10">
    <property type="entry name" value="Mannose-Binding Protein A, subunit A"/>
    <property type="match status" value="2"/>
</dbReference>
<dbReference type="InterPro" id="IPR016186">
    <property type="entry name" value="C-type_lectin-like/link_sf"/>
</dbReference>
<dbReference type="OrthoDB" id="9990494at2759"/>
<dbReference type="InterPro" id="IPR016187">
    <property type="entry name" value="CTDL_fold"/>
</dbReference>
<keyword evidence="1" id="KW-0732">Signal</keyword>
<dbReference type="InterPro" id="IPR001304">
    <property type="entry name" value="C-type_lectin-like"/>
</dbReference>
<dbReference type="CDD" id="cd00037">
    <property type="entry name" value="CLECT"/>
    <property type="match status" value="1"/>
</dbReference>
<dbReference type="EMBL" id="CAJNON010000483">
    <property type="protein sequence ID" value="CAF1284346.1"/>
    <property type="molecule type" value="Genomic_DNA"/>
</dbReference>
<organism evidence="4 5">
    <name type="scientific">Adineta steineri</name>
    <dbReference type="NCBI Taxonomy" id="433720"/>
    <lineage>
        <taxon>Eukaryota</taxon>
        <taxon>Metazoa</taxon>
        <taxon>Spiralia</taxon>
        <taxon>Gnathifera</taxon>
        <taxon>Rotifera</taxon>
        <taxon>Eurotatoria</taxon>
        <taxon>Bdelloidea</taxon>
        <taxon>Adinetida</taxon>
        <taxon>Adinetidae</taxon>
        <taxon>Adineta</taxon>
    </lineage>
</organism>
<gene>
    <name evidence="4" type="ORF">OKA104_LOCUS10827</name>
    <name evidence="3" type="ORF">VCS650_LOCUS30143</name>
</gene>
<evidence type="ECO:0000259" key="2">
    <source>
        <dbReference type="PROSITE" id="PS50041"/>
    </source>
</evidence>
<dbReference type="EMBL" id="CAJOAY010000490">
    <property type="protein sequence ID" value="CAF3676672.1"/>
    <property type="molecule type" value="Genomic_DNA"/>
</dbReference>
<dbReference type="SMART" id="SM00034">
    <property type="entry name" value="CLECT"/>
    <property type="match status" value="1"/>
</dbReference>
<accession>A0A818SZZ4</accession>
<evidence type="ECO:0000256" key="1">
    <source>
        <dbReference type="SAM" id="SignalP"/>
    </source>
</evidence>
<protein>
    <recommendedName>
        <fullName evidence="2">C-type lectin domain-containing protein</fullName>
    </recommendedName>
</protein>
<dbReference type="PROSITE" id="PS50041">
    <property type="entry name" value="C_TYPE_LECTIN_2"/>
    <property type="match status" value="1"/>
</dbReference>
<proteinExistence type="predicted"/>
<dbReference type="Proteomes" id="UP000663891">
    <property type="component" value="Unassembled WGS sequence"/>
</dbReference>
<dbReference type="SUPFAM" id="SSF56436">
    <property type="entry name" value="C-type lectin-like"/>
    <property type="match status" value="2"/>
</dbReference>
<feature type="domain" description="C-type lectin" evidence="2">
    <location>
        <begin position="299"/>
        <end position="445"/>
    </location>
</feature>
<evidence type="ECO:0000313" key="4">
    <source>
        <dbReference type="EMBL" id="CAF3676672.1"/>
    </source>
</evidence>
<reference evidence="4" key="1">
    <citation type="submission" date="2021-02" db="EMBL/GenBank/DDBJ databases">
        <authorList>
            <person name="Nowell W R."/>
        </authorList>
    </citation>
    <scope>NUCLEOTIDE SEQUENCE</scope>
</reference>
<comment type="caution">
    <text evidence="4">The sequence shown here is derived from an EMBL/GenBank/DDBJ whole genome shotgun (WGS) entry which is preliminary data.</text>
</comment>
<feature type="chain" id="PRO_5035616367" description="C-type lectin domain-containing protein" evidence="1">
    <location>
        <begin position="19"/>
        <end position="982"/>
    </location>
</feature>
<name>A0A818SZZ4_9BILA</name>
<feature type="signal peptide" evidence="1">
    <location>
        <begin position="1"/>
        <end position="18"/>
    </location>
</feature>
<dbReference type="AlphaFoldDB" id="A0A818SZZ4"/>
<evidence type="ECO:0000313" key="3">
    <source>
        <dbReference type="EMBL" id="CAF1284346.1"/>
    </source>
</evidence>
<evidence type="ECO:0000313" key="5">
    <source>
        <dbReference type="Proteomes" id="UP000663881"/>
    </source>
</evidence>